<dbReference type="SMART" id="SM00472">
    <property type="entry name" value="MIR"/>
    <property type="match status" value="2"/>
</dbReference>
<dbReference type="OrthoDB" id="10267742at2759"/>
<dbReference type="EC" id="5.2.1.8" evidence="4"/>
<dbReference type="InterPro" id="IPR014821">
    <property type="entry name" value="Ins145_P3_rcpt"/>
</dbReference>
<evidence type="ECO:0000256" key="2">
    <source>
        <dbReference type="SAM" id="MobiDB-lite"/>
    </source>
</evidence>
<sequence>MSEEVQINTLKYGQIITISRFEDIKSFVTSDGHAKNSVFLKNFSKQNNKSSQNSKYQNIVINKDDFSNCLFQIYPKVQNSTKTKILRESEQFKQQKKKTQSNELTVKQKNTQKDGPPLNSDENTNNQFLKKIPLYQSQLYTEFKSNVDEFNNMMEISLSYNEPFQLLHLNSSKFLACQIIESKYEKENYKILLDDFSSEQTLFKIIPAFAYQKESATYIYENECIKIVKAQNFNNKTINLHFSEEICQMKQKNQLQQQTQIMSQLTKQPQQIFQKSTSQNINREVNGCLEKAAMLKVQIFQDLTDLQNQKYLKCGDAIWLHHSQMNCTLAAQQLRIATTKEQLTSLNIIVNIYIAIFIQNLKGMDVKKQFKIHIIQAGQNVSFEDYSGNTFGLWIIENQDFQKGGCVEYRTAYRLKHMSSGCYLSVMDENKNKREEIQKDQELKNQNVNEQFVETGSFLFIRNINSGMWLDIVNLDQNINQQNEENESNFNKALKASFKMQMAENQVFKVFQISSNKMWEAKFVISCSHVLLKFLLSFRNSQNNNDEQNLNVLKQKIKTAKYTINNLNNFCNNKLLNYQPDQKYGMQNSRRQKLLKEQYYIDFLIKILEDLLPKNELELWIQYKNQEDEEKRQMQNEQNHDFSDNQQIFAIQQKQNKPKIQNIQLNNEYMLYFNEKVQLAIDIYSLLVSICKNNPENQLYTFDLIPYFYIHCKYIPEAIDCVISLISNNETILNKLSDNLKIPYEYEKSSYNDQINQKQIKILINLYDQDNNNTNNNGELISFKQHEKITPKPINIIIYFMNLIWDDKAQYKSHYLKFLRSICRIQNKAISLNQENIFKLFKKYSKVKQQIRYDQYFKTGAVKLPDPNSTEQEIKQYERNVSEQIRFFSELSFGRNFLWCKELIPHFSNHYLLENIWSQGELNNFSELRACFCQLAMSLYIDHDPLQRKPIPNYCRLFNEIDVADDVEVFKSENNQENEILMYKQFIIKLLSYLQNFSDKIEDKIKEYQIEDHKMHQLKYENMMKENSFIDDTLLLNSIELTHLILNLGLFEALKETNQFKFLVKYLMNIFIFDAKNIQYIAACQITLNRENDRRKNIKDQKKVLLNFDIAANMKKLQQAANQTTLLLKQSNSEKETKEDDDINFDPGQGDNQNPLEQSKLYDNHIMRGQIKLNNMLQEMNYQDQAQMQTEINVKLKILDILENIQNLRQNYLISNVLKFFKDNIADIVISSNDKARQNIQEILRKNIKSILPNIAKTGIDVVDQMFDQKDSSSLLNSLSIKSLNPKNIKKYDSKNKFHQYIKTQGYLHYRNLDELISSAIENSEEYEDPIATCLPQLITSFLLIYDEQLEKRTLKLLIKMYNQRYELIQNINKMQIIFDQYTFQLFEILKKV</sequence>
<proteinExistence type="predicted"/>
<accession>G0QPV9</accession>
<dbReference type="EMBL" id="GL983583">
    <property type="protein sequence ID" value="EGR32737.1"/>
    <property type="molecule type" value="Genomic_DNA"/>
</dbReference>
<gene>
    <name evidence="4" type="ORF">IMG5_071800</name>
</gene>
<name>G0QPV9_ICHMU</name>
<dbReference type="RefSeq" id="XP_004036723.1">
    <property type="nucleotide sequence ID" value="XM_004036675.1"/>
</dbReference>
<feature type="domain" description="MIR" evidence="3">
    <location>
        <begin position="404"/>
        <end position="463"/>
    </location>
</feature>
<keyword evidence="1" id="KW-0677">Repeat</keyword>
<dbReference type="SUPFAM" id="SSF82109">
    <property type="entry name" value="MIR domain"/>
    <property type="match status" value="1"/>
</dbReference>
<dbReference type="InterPro" id="IPR016093">
    <property type="entry name" value="MIR_motif"/>
</dbReference>
<keyword evidence="4" id="KW-0413">Isomerase</keyword>
<feature type="region of interest" description="Disordered" evidence="2">
    <location>
        <begin position="90"/>
        <end position="125"/>
    </location>
</feature>
<evidence type="ECO:0000256" key="1">
    <source>
        <dbReference type="ARBA" id="ARBA00022737"/>
    </source>
</evidence>
<evidence type="ECO:0000259" key="3">
    <source>
        <dbReference type="SMART" id="SM00472"/>
    </source>
</evidence>
<dbReference type="InterPro" id="IPR035910">
    <property type="entry name" value="RyR/IP3R_RIH_dom_sf"/>
</dbReference>
<dbReference type="GO" id="GO:0003755">
    <property type="term" value="F:peptidyl-prolyl cis-trans isomerase activity"/>
    <property type="evidence" value="ECO:0007669"/>
    <property type="project" value="UniProtKB-EC"/>
</dbReference>
<dbReference type="InterPro" id="IPR015925">
    <property type="entry name" value="Ryanodine_IP3_receptor"/>
</dbReference>
<dbReference type="InParanoid" id="G0QPV9"/>
<dbReference type="Pfam" id="PF08709">
    <property type="entry name" value="Ins145_P3_rec"/>
    <property type="match status" value="1"/>
</dbReference>
<dbReference type="STRING" id="857967.G0QPV9"/>
<dbReference type="GeneID" id="14908907"/>
<reference evidence="4 5" key="1">
    <citation type="submission" date="2011-07" db="EMBL/GenBank/DDBJ databases">
        <authorList>
            <person name="Coyne R."/>
            <person name="Brami D."/>
            <person name="Johnson J."/>
            <person name="Hostetler J."/>
            <person name="Hannick L."/>
            <person name="Clark T."/>
            <person name="Cassidy-Hanley D."/>
            <person name="Inman J."/>
        </authorList>
    </citation>
    <scope>NUCLEOTIDE SEQUENCE [LARGE SCALE GENOMIC DNA]</scope>
    <source>
        <strain evidence="4 5">G5</strain>
    </source>
</reference>
<dbReference type="SUPFAM" id="SSF100909">
    <property type="entry name" value="IP3 receptor type 1 binding core, domain 2"/>
    <property type="match status" value="1"/>
</dbReference>
<feature type="domain" description="MIR" evidence="3">
    <location>
        <begin position="155"/>
        <end position="208"/>
    </location>
</feature>
<dbReference type="EC" id="3.1.11.5" evidence="4"/>
<dbReference type="GO" id="GO:0008854">
    <property type="term" value="F:exodeoxyribonuclease V activity"/>
    <property type="evidence" value="ECO:0007669"/>
    <property type="project" value="UniProtKB-EC"/>
</dbReference>
<dbReference type="OMA" id="CITLICK"/>
<dbReference type="PANTHER" id="PTHR13715:SF99">
    <property type="entry name" value="INOSITOL 1,4,5-TRISPHOSPHATE RECEPTOR-LIKE PROTEIN A"/>
    <property type="match status" value="1"/>
</dbReference>
<dbReference type="PANTHER" id="PTHR13715">
    <property type="entry name" value="RYANODINE RECEPTOR AND IP3 RECEPTOR"/>
    <property type="match status" value="1"/>
</dbReference>
<organism evidence="4 5">
    <name type="scientific">Ichthyophthirius multifiliis</name>
    <name type="common">White spot disease agent</name>
    <name type="synonym">Ich</name>
    <dbReference type="NCBI Taxonomy" id="5932"/>
    <lineage>
        <taxon>Eukaryota</taxon>
        <taxon>Sar</taxon>
        <taxon>Alveolata</taxon>
        <taxon>Ciliophora</taxon>
        <taxon>Intramacronucleata</taxon>
        <taxon>Oligohymenophorea</taxon>
        <taxon>Hymenostomatida</taxon>
        <taxon>Ophryoglenina</taxon>
        <taxon>Ichthyophthirius</taxon>
    </lineage>
</organism>
<keyword evidence="4" id="KW-0378">Hydrolase</keyword>
<dbReference type="Gene3D" id="2.80.10.50">
    <property type="match status" value="2"/>
</dbReference>
<feature type="region of interest" description="Disordered" evidence="2">
    <location>
        <begin position="1128"/>
        <end position="1157"/>
    </location>
</feature>
<evidence type="ECO:0000313" key="4">
    <source>
        <dbReference type="EMBL" id="EGR32737.1"/>
    </source>
</evidence>
<dbReference type="InterPro" id="IPR036300">
    <property type="entry name" value="MIR_dom_sf"/>
</dbReference>
<dbReference type="GO" id="GO:0006816">
    <property type="term" value="P:calcium ion transport"/>
    <property type="evidence" value="ECO:0007669"/>
    <property type="project" value="InterPro"/>
</dbReference>
<keyword evidence="5" id="KW-1185">Reference proteome</keyword>
<dbReference type="Proteomes" id="UP000008983">
    <property type="component" value="Unassembled WGS sequence"/>
</dbReference>
<protein>
    <submittedName>
        <fullName evidence="4">MIR domain protein</fullName>
        <ecNumber evidence="4">3.1.11.5</ecNumber>
        <ecNumber evidence="4">5.2.1.8</ecNumber>
    </submittedName>
</protein>
<evidence type="ECO:0000313" key="5">
    <source>
        <dbReference type="Proteomes" id="UP000008983"/>
    </source>
</evidence>
<dbReference type="eggNOG" id="ENOG502SPF5">
    <property type="taxonomic scope" value="Eukaryota"/>
</dbReference>